<dbReference type="Proteomes" id="UP000499080">
    <property type="component" value="Unassembled WGS sequence"/>
</dbReference>
<name>A0A4Y2E7F3_ARAVE</name>
<dbReference type="EMBL" id="BGPR01000525">
    <property type="protein sequence ID" value="GBM24677.1"/>
    <property type="molecule type" value="Genomic_DNA"/>
</dbReference>
<evidence type="ECO:0000313" key="2">
    <source>
        <dbReference type="Proteomes" id="UP000499080"/>
    </source>
</evidence>
<keyword evidence="2" id="KW-1185">Reference proteome</keyword>
<evidence type="ECO:0000313" key="1">
    <source>
        <dbReference type="EMBL" id="GBM24677.1"/>
    </source>
</evidence>
<comment type="caution">
    <text evidence="1">The sequence shown here is derived from an EMBL/GenBank/DDBJ whole genome shotgun (WGS) entry which is preliminary data.</text>
</comment>
<sequence>MKTASGICQYNSGDNSTSENEVKHFTLKSNKRFLRLDIYERSTTRKFDRSTPKRQNEKLVYIGVVWSGMSDIQPVAISIAPFALPRHKSGGSRHAVNLGRDLVCVVH</sequence>
<dbReference type="AlphaFoldDB" id="A0A4Y2E7F3"/>
<reference evidence="1 2" key="1">
    <citation type="journal article" date="2019" name="Sci. Rep.">
        <title>Orb-weaving spider Araneus ventricosus genome elucidates the spidroin gene catalogue.</title>
        <authorList>
            <person name="Kono N."/>
            <person name="Nakamura H."/>
            <person name="Ohtoshi R."/>
            <person name="Moran D.A.P."/>
            <person name="Shinohara A."/>
            <person name="Yoshida Y."/>
            <person name="Fujiwara M."/>
            <person name="Mori M."/>
            <person name="Tomita M."/>
            <person name="Arakawa K."/>
        </authorList>
    </citation>
    <scope>NUCLEOTIDE SEQUENCE [LARGE SCALE GENOMIC DNA]</scope>
</reference>
<gene>
    <name evidence="1" type="ORF">AVEN_46178_1</name>
</gene>
<accession>A0A4Y2E7F3</accession>
<organism evidence="1 2">
    <name type="scientific">Araneus ventricosus</name>
    <name type="common">Orbweaver spider</name>
    <name type="synonym">Epeira ventricosa</name>
    <dbReference type="NCBI Taxonomy" id="182803"/>
    <lineage>
        <taxon>Eukaryota</taxon>
        <taxon>Metazoa</taxon>
        <taxon>Ecdysozoa</taxon>
        <taxon>Arthropoda</taxon>
        <taxon>Chelicerata</taxon>
        <taxon>Arachnida</taxon>
        <taxon>Araneae</taxon>
        <taxon>Araneomorphae</taxon>
        <taxon>Entelegynae</taxon>
        <taxon>Araneoidea</taxon>
        <taxon>Araneidae</taxon>
        <taxon>Araneus</taxon>
    </lineage>
</organism>
<protein>
    <submittedName>
        <fullName evidence="1">Uncharacterized protein</fullName>
    </submittedName>
</protein>
<proteinExistence type="predicted"/>